<dbReference type="HOGENOM" id="CLU_1328795_0_0_10"/>
<organism evidence="2 3">
    <name type="scientific">Dysgonomonas mossii DSM 22836</name>
    <dbReference type="NCBI Taxonomy" id="742767"/>
    <lineage>
        <taxon>Bacteria</taxon>
        <taxon>Pseudomonadati</taxon>
        <taxon>Bacteroidota</taxon>
        <taxon>Bacteroidia</taxon>
        <taxon>Bacteroidales</taxon>
        <taxon>Dysgonomonadaceae</taxon>
        <taxon>Dysgonomonas</taxon>
    </lineage>
</organism>
<evidence type="ECO:0000313" key="2">
    <source>
        <dbReference type="EMBL" id="EGK04391.1"/>
    </source>
</evidence>
<dbReference type="eggNOG" id="ENOG50338XS">
    <property type="taxonomic scope" value="Bacteria"/>
</dbReference>
<dbReference type="GeneID" id="78084006"/>
<dbReference type="AlphaFoldDB" id="F8X5A6"/>
<keyword evidence="3" id="KW-1185">Reference proteome</keyword>
<feature type="compositionally biased region" description="Polar residues" evidence="1">
    <location>
        <begin position="101"/>
        <end position="116"/>
    </location>
</feature>
<gene>
    <name evidence="2" type="ORF">HMPREF9456_03415</name>
</gene>
<feature type="region of interest" description="Disordered" evidence="1">
    <location>
        <begin position="101"/>
        <end position="133"/>
    </location>
</feature>
<dbReference type="Proteomes" id="UP000006420">
    <property type="component" value="Unassembled WGS sequence"/>
</dbReference>
<accession>F8X5A6</accession>
<dbReference type="EMBL" id="ADLW01000030">
    <property type="protein sequence ID" value="EGK04391.1"/>
    <property type="molecule type" value="Genomic_DNA"/>
</dbReference>
<evidence type="ECO:0000313" key="3">
    <source>
        <dbReference type="Proteomes" id="UP000006420"/>
    </source>
</evidence>
<comment type="caution">
    <text evidence="2">The sequence shown here is derived from an EMBL/GenBank/DDBJ whole genome shotgun (WGS) entry which is preliminary data.</text>
</comment>
<name>F8X5A6_9BACT</name>
<evidence type="ECO:0008006" key="4">
    <source>
        <dbReference type="Google" id="ProtNLM"/>
    </source>
</evidence>
<dbReference type="RefSeq" id="WP_006844781.1">
    <property type="nucleotide sequence ID" value="NZ_GL892022.1"/>
</dbReference>
<protein>
    <recommendedName>
        <fullName evidence="4">Bacteriophage lambda Replication protein O N-terminal domain-containing protein</fullName>
    </recommendedName>
</protein>
<proteinExistence type="predicted"/>
<sequence length="207" mass="24438">MKYIDLINNVWELREQGIISSLEQDLYLYLIHKCNRLNWKNPFNQSTDILCSVLGINRNTLTQRRNRLKQLGLIDFKDGITKKRPAEYRLMCIKNDTQPITEPSAQCSTQPSTEHSTYTKDKTRQDKIKESKEKTIRFSPPQIEEIKAYCNERKNNISAEHFFNFYTSKDWMIGKNKMKDWRAAVRTWESKQKGGINEAKQTARQPD</sequence>
<dbReference type="STRING" id="742767.HMPREF9456_03415"/>
<feature type="compositionally biased region" description="Basic and acidic residues" evidence="1">
    <location>
        <begin position="117"/>
        <end position="133"/>
    </location>
</feature>
<evidence type="ECO:0000256" key="1">
    <source>
        <dbReference type="SAM" id="MobiDB-lite"/>
    </source>
</evidence>
<feature type="non-terminal residue" evidence="2">
    <location>
        <position position="207"/>
    </location>
</feature>
<reference evidence="2 3" key="1">
    <citation type="submission" date="2011-04" db="EMBL/GenBank/DDBJ databases">
        <title>The Genome Sequence of Dysgonomonas mossii DSM 22836.</title>
        <authorList>
            <consortium name="The Broad Institute Genome Sequencing Platform"/>
            <person name="Earl A."/>
            <person name="Ward D."/>
            <person name="Feldgarden M."/>
            <person name="Gevers D."/>
            <person name="Pudlo N."/>
            <person name="Martens E."/>
            <person name="Allen-Vercoe E."/>
            <person name="Young S.K."/>
            <person name="Zeng Q."/>
            <person name="Gargeya S."/>
            <person name="Fitzgerald M."/>
            <person name="Haas B."/>
            <person name="Abouelleil A."/>
            <person name="Alvarado L."/>
            <person name="Arachchi H.M."/>
            <person name="Berlin A."/>
            <person name="Brown A."/>
            <person name="Chapman S.B."/>
            <person name="Chen Z."/>
            <person name="Dunbar C."/>
            <person name="Freedman E."/>
            <person name="Gearin G."/>
            <person name="Gellesch M."/>
            <person name="Goldberg J."/>
            <person name="Griggs A."/>
            <person name="Gujja S."/>
            <person name="Heiman D."/>
            <person name="Howarth C."/>
            <person name="Larson L."/>
            <person name="Lui A."/>
            <person name="MacDonald P.J.P."/>
            <person name="Mehta T."/>
            <person name="Montmayeur A."/>
            <person name="Murphy C."/>
            <person name="Neiman D."/>
            <person name="Pearson M."/>
            <person name="Priest M."/>
            <person name="Roberts A."/>
            <person name="Saif S."/>
            <person name="Shea T."/>
            <person name="Shenoy N."/>
            <person name="Sisk P."/>
            <person name="Stolte C."/>
            <person name="Sykes S."/>
            <person name="Yandava C."/>
            <person name="Wortman J."/>
            <person name="Nusbaum C."/>
            <person name="Birren B."/>
        </authorList>
    </citation>
    <scope>NUCLEOTIDE SEQUENCE [LARGE SCALE GENOMIC DNA]</scope>
    <source>
        <strain evidence="2 3">DSM 22836</strain>
    </source>
</reference>